<evidence type="ECO:0000256" key="10">
    <source>
        <dbReference type="ARBA" id="ARBA00023141"/>
    </source>
</evidence>
<sequence>MVADTILQSIVNTRRQRLVELAREYPVDALKQDLKLSQRSLAKALATPASSFILECKKASPSKGMIRDDFHPVRIAQTYSRYAAAISVLTEPDYFQGDFAYLAAVSSAVDLPILCKDFIVDPLQVLLARHFGADAILLMLSILSDEDYRELAQLAADYNLDVLTEVSTEEEMLRAKALGANIIGINNRNLHDLSIDPKRSQELSKLAPAGVLLVAESGYSEHQHVRETAPFVDGFLVGSALTAQANIDQACRELIYGKHKVCGLNQVSDAHVVRAAGAAYGGLIFVQHSPRAVTAAQARQLVTAEPDLSWVGVFADHPLAEVVKIASELSLAAVQLHSHEDADYIAQLKQALPSGTEVWQVHRVEAPLLLPQTDADAILLDNLQGGSGKTFAWELLQDLTPAEREHCILAGGLGRHNLSEAQQTGLQRFDFNSAVERTKGVKDAGKIVQLFQQIRQYGKQDHE</sequence>
<feature type="domain" description="N-(5'phosphoribosyl) anthranilate isomerase (PRAI)" evidence="18">
    <location>
        <begin position="260"/>
        <end position="453"/>
    </location>
</feature>
<evidence type="ECO:0000256" key="2">
    <source>
        <dbReference type="ARBA" id="ARBA00001633"/>
    </source>
</evidence>
<dbReference type="FunFam" id="3.20.20.70:FF:000024">
    <property type="entry name" value="Indole-3-glycerol phosphate synthase"/>
    <property type="match status" value="1"/>
</dbReference>
<evidence type="ECO:0000256" key="11">
    <source>
        <dbReference type="ARBA" id="ARBA00023235"/>
    </source>
</evidence>
<dbReference type="Pfam" id="PF00218">
    <property type="entry name" value="IGPS"/>
    <property type="match status" value="1"/>
</dbReference>
<comment type="catalytic activity">
    <reaction evidence="1 16">
        <text>N-(5-phospho-beta-D-ribosyl)anthranilate = 1-(2-carboxyphenylamino)-1-deoxy-D-ribulose 5-phosphate</text>
        <dbReference type="Rhea" id="RHEA:21540"/>
        <dbReference type="ChEBI" id="CHEBI:18277"/>
        <dbReference type="ChEBI" id="CHEBI:58613"/>
        <dbReference type="EC" id="5.3.1.24"/>
    </reaction>
</comment>
<comment type="catalytic activity">
    <reaction evidence="2 15">
        <text>1-(2-carboxyphenylamino)-1-deoxy-D-ribulose 5-phosphate + H(+) = (1S,2R)-1-C-(indol-3-yl)glycerol 3-phosphate + CO2 + H2O</text>
        <dbReference type="Rhea" id="RHEA:23476"/>
        <dbReference type="ChEBI" id="CHEBI:15377"/>
        <dbReference type="ChEBI" id="CHEBI:15378"/>
        <dbReference type="ChEBI" id="CHEBI:16526"/>
        <dbReference type="ChEBI" id="CHEBI:58613"/>
        <dbReference type="ChEBI" id="CHEBI:58866"/>
        <dbReference type="EC" id="4.1.1.48"/>
    </reaction>
</comment>
<comment type="function">
    <text evidence="14">Bifunctional enzyme that catalyzes two sequential steps of tryptophan biosynthetic pathway. The first reaction is catalyzed by the isomerase, coded by the TrpF domain; the second reaction is catalyzed by the synthase, coded by the TrpC domain.</text>
</comment>
<keyword evidence="8 15" id="KW-0210">Decarboxylase</keyword>
<evidence type="ECO:0000256" key="7">
    <source>
        <dbReference type="ARBA" id="ARBA00022605"/>
    </source>
</evidence>
<evidence type="ECO:0000256" key="5">
    <source>
        <dbReference type="ARBA" id="ARBA00007902"/>
    </source>
</evidence>
<evidence type="ECO:0000256" key="4">
    <source>
        <dbReference type="ARBA" id="ARBA00004696"/>
    </source>
</evidence>
<dbReference type="GO" id="GO:0000162">
    <property type="term" value="P:L-tryptophan biosynthetic process"/>
    <property type="evidence" value="ECO:0007669"/>
    <property type="project" value="UniProtKB-UniRule"/>
</dbReference>
<evidence type="ECO:0000313" key="19">
    <source>
        <dbReference type="EMBL" id="MDN7123493.1"/>
    </source>
</evidence>
<dbReference type="InterPro" id="IPR001240">
    <property type="entry name" value="PRAI_dom"/>
</dbReference>
<dbReference type="PANTHER" id="PTHR22854">
    <property type="entry name" value="TRYPTOPHAN BIOSYNTHESIS PROTEIN"/>
    <property type="match status" value="1"/>
</dbReference>
<comment type="pathway">
    <text evidence="4 15">Amino-acid biosynthesis; L-tryptophan biosynthesis; L-tryptophan from chorismate: step 4/5.</text>
</comment>
<dbReference type="GO" id="GO:0004425">
    <property type="term" value="F:indole-3-glycerol-phosphate synthase activity"/>
    <property type="evidence" value="ECO:0007669"/>
    <property type="project" value="UniProtKB-UniRule"/>
</dbReference>
<dbReference type="GO" id="GO:0004640">
    <property type="term" value="F:phosphoribosylanthranilate isomerase activity"/>
    <property type="evidence" value="ECO:0007669"/>
    <property type="project" value="UniProtKB-UniRule"/>
</dbReference>
<dbReference type="SUPFAM" id="SSF51366">
    <property type="entry name" value="Ribulose-phoshate binding barrel"/>
    <property type="match status" value="2"/>
</dbReference>
<keyword evidence="13" id="KW-0511">Multifunctional enzyme</keyword>
<dbReference type="InterPro" id="IPR001468">
    <property type="entry name" value="Indole-3-GlycerolPSynthase_CS"/>
</dbReference>
<evidence type="ECO:0000256" key="3">
    <source>
        <dbReference type="ARBA" id="ARBA00004664"/>
    </source>
</evidence>
<evidence type="ECO:0000256" key="12">
    <source>
        <dbReference type="ARBA" id="ARBA00023239"/>
    </source>
</evidence>
<name>A0AAW7QUC5_9GAMM</name>
<comment type="caution">
    <text evidence="19">The sequence shown here is derived from an EMBL/GenBank/DDBJ whole genome shotgun (WGS) entry which is preliminary data.</text>
</comment>
<dbReference type="AlphaFoldDB" id="A0AAW7QUC5"/>
<keyword evidence="10 15" id="KW-0057">Aromatic amino acid biosynthesis</keyword>
<evidence type="ECO:0000256" key="13">
    <source>
        <dbReference type="ARBA" id="ARBA00023268"/>
    </source>
</evidence>
<dbReference type="InterPro" id="IPR013785">
    <property type="entry name" value="Aldolase_TIM"/>
</dbReference>
<evidence type="ECO:0000256" key="16">
    <source>
        <dbReference type="HAMAP-Rule" id="MF_00135"/>
    </source>
</evidence>
<dbReference type="HAMAP" id="MF_00135">
    <property type="entry name" value="PRAI"/>
    <property type="match status" value="1"/>
</dbReference>
<dbReference type="EMBL" id="JAGGJB010000001">
    <property type="protein sequence ID" value="MDN7123493.1"/>
    <property type="molecule type" value="Genomic_DNA"/>
</dbReference>
<evidence type="ECO:0000256" key="1">
    <source>
        <dbReference type="ARBA" id="ARBA00001164"/>
    </source>
</evidence>
<dbReference type="Proteomes" id="UP001169492">
    <property type="component" value="Unassembled WGS sequence"/>
</dbReference>
<evidence type="ECO:0000256" key="9">
    <source>
        <dbReference type="ARBA" id="ARBA00022822"/>
    </source>
</evidence>
<evidence type="ECO:0000313" key="20">
    <source>
        <dbReference type="Proteomes" id="UP001169492"/>
    </source>
</evidence>
<keyword evidence="12 15" id="KW-0456">Lyase</keyword>
<dbReference type="Gene3D" id="3.20.20.70">
    <property type="entry name" value="Aldolase class I"/>
    <property type="match status" value="2"/>
</dbReference>
<accession>A0AAW7QUC5</accession>
<dbReference type="CDD" id="cd00331">
    <property type="entry name" value="IGPS"/>
    <property type="match status" value="1"/>
</dbReference>
<comment type="similarity">
    <text evidence="16">Belongs to the TrpF family.</text>
</comment>
<dbReference type="CDD" id="cd00405">
    <property type="entry name" value="PRAI"/>
    <property type="match status" value="1"/>
</dbReference>
<proteinExistence type="inferred from homology"/>
<feature type="domain" description="Indole-3-glycerol phosphate synthase" evidence="17">
    <location>
        <begin position="7"/>
        <end position="254"/>
    </location>
</feature>
<comment type="similarity">
    <text evidence="15">Belongs to the TrpC family.</text>
</comment>
<dbReference type="EC" id="4.1.1.48" evidence="15"/>
<dbReference type="InterPro" id="IPR011060">
    <property type="entry name" value="RibuloseP-bd_barrel"/>
</dbReference>
<comment type="similarity">
    <text evidence="6">In the C-terminal section; belongs to the TrpF family.</text>
</comment>
<evidence type="ECO:0000256" key="8">
    <source>
        <dbReference type="ARBA" id="ARBA00022793"/>
    </source>
</evidence>
<evidence type="ECO:0000256" key="6">
    <source>
        <dbReference type="ARBA" id="ARBA00009847"/>
    </source>
</evidence>
<dbReference type="InterPro" id="IPR045186">
    <property type="entry name" value="Indole-3-glycerol_P_synth"/>
</dbReference>
<dbReference type="PANTHER" id="PTHR22854:SF2">
    <property type="entry name" value="INDOLE-3-GLYCEROL-PHOSPHATE SYNTHASE"/>
    <property type="match status" value="1"/>
</dbReference>
<dbReference type="InterPro" id="IPR013798">
    <property type="entry name" value="Indole-3-glycerol_P_synth_dom"/>
</dbReference>
<evidence type="ECO:0000256" key="14">
    <source>
        <dbReference type="ARBA" id="ARBA00025592"/>
    </source>
</evidence>
<protein>
    <recommendedName>
        <fullName evidence="15 16">Multifunctional fusion protein</fullName>
    </recommendedName>
    <domain>
        <recommendedName>
            <fullName evidence="15">Indole-3-glycerol phosphate synthase</fullName>
            <shortName evidence="15">IGPS</shortName>
            <ecNumber evidence="15">4.1.1.48</ecNumber>
        </recommendedName>
    </domain>
    <domain>
        <recommendedName>
            <fullName evidence="16">N-(5'-phosphoribosyl)anthranilate isomerase</fullName>
            <shortName evidence="16">PRAI</shortName>
            <ecNumber evidence="16">5.3.1.24</ecNumber>
        </recommendedName>
    </domain>
</protein>
<evidence type="ECO:0000259" key="17">
    <source>
        <dbReference type="Pfam" id="PF00218"/>
    </source>
</evidence>
<organism evidence="19 20">
    <name type="scientific">Pseudidiomarina terrestris</name>
    <dbReference type="NCBI Taxonomy" id="2820060"/>
    <lineage>
        <taxon>Bacteria</taxon>
        <taxon>Pseudomonadati</taxon>
        <taxon>Pseudomonadota</taxon>
        <taxon>Gammaproteobacteria</taxon>
        <taxon>Alteromonadales</taxon>
        <taxon>Idiomarinaceae</taxon>
        <taxon>Pseudidiomarina</taxon>
    </lineage>
</organism>
<dbReference type="Pfam" id="PF00697">
    <property type="entry name" value="PRAI"/>
    <property type="match status" value="1"/>
</dbReference>
<gene>
    <name evidence="19" type="primary">trpCF</name>
    <name evidence="15" type="synonym">trpC</name>
    <name evidence="16" type="synonym">trpF</name>
    <name evidence="19" type="ORF">J6I90_01230</name>
</gene>
<evidence type="ECO:0000259" key="18">
    <source>
        <dbReference type="Pfam" id="PF00697"/>
    </source>
</evidence>
<dbReference type="HAMAP" id="MF_00134_B">
    <property type="entry name" value="IGPS_B"/>
    <property type="match status" value="1"/>
</dbReference>
<keyword evidence="9 15" id="KW-0822">Tryptophan biosynthesis</keyword>
<keyword evidence="11 16" id="KW-0413">Isomerase</keyword>
<reference evidence="19 20" key="1">
    <citation type="submission" date="2021-03" db="EMBL/GenBank/DDBJ databases">
        <title>Pseudidiomarina terrestris, a new bacterium isolated from saline soil.</title>
        <authorList>
            <person name="Galisteo C."/>
            <person name="De La Haba R."/>
            <person name="Sanchez-Porro C."/>
            <person name="Ventosa A."/>
        </authorList>
    </citation>
    <scope>NUCLEOTIDE SEQUENCE [LARGE SCALE GENOMIC DNA]</scope>
    <source>
        <strain evidence="19 20">1APP75-32.1</strain>
    </source>
</reference>
<evidence type="ECO:0000256" key="15">
    <source>
        <dbReference type="HAMAP-Rule" id="MF_00134"/>
    </source>
</evidence>
<comment type="pathway">
    <text evidence="3 16">Amino-acid biosynthesis; L-tryptophan biosynthesis; L-tryptophan from chorismate: step 3/5.</text>
</comment>
<dbReference type="PROSITE" id="PS00614">
    <property type="entry name" value="IGPS"/>
    <property type="match status" value="1"/>
</dbReference>
<dbReference type="NCBIfam" id="NF006945">
    <property type="entry name" value="PRK09427.1"/>
    <property type="match status" value="1"/>
</dbReference>
<comment type="similarity">
    <text evidence="5">In the N-terminal section; belongs to the TrpC family.</text>
</comment>
<dbReference type="EC" id="5.3.1.24" evidence="16"/>
<keyword evidence="7 15" id="KW-0028">Amino-acid biosynthesis</keyword>